<keyword evidence="1" id="KW-0472">Membrane</keyword>
<dbReference type="EMBL" id="LDJX01000009">
    <property type="protein sequence ID" value="KPM30461.1"/>
    <property type="molecule type" value="Genomic_DNA"/>
</dbReference>
<dbReference type="Proteomes" id="UP000050280">
    <property type="component" value="Unassembled WGS sequence"/>
</dbReference>
<evidence type="ECO:0000259" key="2">
    <source>
        <dbReference type="Pfam" id="PF13559"/>
    </source>
</evidence>
<evidence type="ECO:0000313" key="3">
    <source>
        <dbReference type="EMBL" id="KPM30461.1"/>
    </source>
</evidence>
<comment type="caution">
    <text evidence="3">The sequence shown here is derived from an EMBL/GenBank/DDBJ whole genome shotgun (WGS) entry which is preliminary data.</text>
</comment>
<dbReference type="AlphaFoldDB" id="A0A0P7ADP3"/>
<protein>
    <recommendedName>
        <fullName evidence="2">Protein-glutamine gamma-glutamyltransferase-like C-terminal domain-containing protein</fullName>
    </recommendedName>
</protein>
<sequence length="244" mass="28814">MPKKPLLCVALLFCLTSLGQKDSLAVKYDDSPLEKVDIEKEDIQAFLDDERFDYEIEKVDNSWWEDIKNWFYNLVRRFFEWIFGVDRAPGYLAVFLKLLPYLLLGLLLYLIIRFFINVNSRALLDAKKNENLVSLSEEERIIKTEDIHGLIQQAVADKNYRLAIRYYYLLILRQLSEGEHIDWKPQKTNDDYLNELANEQLKTGFSKVTLLYDYIWYGEFTIENIAYEKAVNVFTTLQNQIGHG</sequence>
<dbReference type="OrthoDB" id="5491447at2"/>
<proteinExistence type="predicted"/>
<feature type="transmembrane region" description="Helical" evidence="1">
    <location>
        <begin position="91"/>
        <end position="112"/>
    </location>
</feature>
<name>A0A0P7ADP3_9FLAO</name>
<dbReference type="RefSeq" id="WP_054560439.1">
    <property type="nucleotide sequence ID" value="NZ_LDJX01000009.1"/>
</dbReference>
<dbReference type="PATRIC" id="fig|1300341.3.peg.3621"/>
<dbReference type="STRING" id="1300341.I595_3482"/>
<dbReference type="InterPro" id="IPR025403">
    <property type="entry name" value="TgpA-like_C"/>
</dbReference>
<keyword evidence="1" id="KW-0812">Transmembrane</keyword>
<evidence type="ECO:0000313" key="4">
    <source>
        <dbReference type="Proteomes" id="UP000050280"/>
    </source>
</evidence>
<organism evidence="3 4">
    <name type="scientific">Croceitalea dokdonensis DOKDO 023</name>
    <dbReference type="NCBI Taxonomy" id="1300341"/>
    <lineage>
        <taxon>Bacteria</taxon>
        <taxon>Pseudomonadati</taxon>
        <taxon>Bacteroidota</taxon>
        <taxon>Flavobacteriia</taxon>
        <taxon>Flavobacteriales</taxon>
        <taxon>Flavobacteriaceae</taxon>
        <taxon>Croceitalea</taxon>
    </lineage>
</organism>
<gene>
    <name evidence="3" type="ORF">I595_3482</name>
</gene>
<accession>A0A0P7ADP3</accession>
<feature type="domain" description="Protein-glutamine gamma-glutamyltransferase-like C-terminal" evidence="2">
    <location>
        <begin position="168"/>
        <end position="223"/>
    </location>
</feature>
<reference evidence="3 4" key="1">
    <citation type="submission" date="2015-09" db="EMBL/GenBank/DDBJ databases">
        <title>Genome sequence of the marine flavobacterium Croceitalea dokdonensis DOKDO 023 that contains proton- and sodium-pumping rhodopsins.</title>
        <authorList>
            <person name="Kwon S.-K."/>
            <person name="Lee H.K."/>
            <person name="Kwak M.-J."/>
            <person name="Kim J.F."/>
        </authorList>
    </citation>
    <scope>NUCLEOTIDE SEQUENCE [LARGE SCALE GENOMIC DNA]</scope>
    <source>
        <strain evidence="3 4">DOKDO 023</strain>
    </source>
</reference>
<dbReference type="Pfam" id="PF13559">
    <property type="entry name" value="DUF4129"/>
    <property type="match status" value="1"/>
</dbReference>
<keyword evidence="1" id="KW-1133">Transmembrane helix</keyword>
<evidence type="ECO:0000256" key="1">
    <source>
        <dbReference type="SAM" id="Phobius"/>
    </source>
</evidence>
<keyword evidence="4" id="KW-1185">Reference proteome</keyword>